<keyword evidence="11" id="KW-1185">Reference proteome</keyword>
<reference evidence="10" key="2">
    <citation type="journal article" date="2022" name="Elife">
        <title>Obligate sexual reproduction of a homothallic fungus closely related to the Cryptococcus pathogenic species complex.</title>
        <authorList>
            <person name="Passer A.R."/>
            <person name="Clancey S.A."/>
            <person name="Shea T."/>
            <person name="David-Palma M."/>
            <person name="Averette A.F."/>
            <person name="Boekhout T."/>
            <person name="Porcel B.M."/>
            <person name="Nowrousian M."/>
            <person name="Cuomo C.A."/>
            <person name="Sun S."/>
            <person name="Heitman J."/>
            <person name="Coelho M.A."/>
        </authorList>
    </citation>
    <scope>NUCLEOTIDE SEQUENCE</scope>
    <source>
        <strain evidence="10">CBS 7841</strain>
    </source>
</reference>
<evidence type="ECO:0000259" key="9">
    <source>
        <dbReference type="SMART" id="SM00737"/>
    </source>
</evidence>
<comment type="subunit">
    <text evidence="3">Monomer.</text>
</comment>
<dbReference type="Proteomes" id="UP000094043">
    <property type="component" value="Chromosome 4"/>
</dbReference>
<protein>
    <recommendedName>
        <fullName evidence="4">Phosphatidylglycerol/phosphatidylinositol transfer protein</fullName>
    </recommendedName>
</protein>
<dbReference type="PANTHER" id="PTHR11306:SF0">
    <property type="entry name" value="PHOSPHATIDYLGLYCEROL_PHOSPHATIDYLINOSITOL TRANSFER PROTEIN"/>
    <property type="match status" value="1"/>
</dbReference>
<evidence type="ECO:0000256" key="2">
    <source>
        <dbReference type="ARBA" id="ARBA00006370"/>
    </source>
</evidence>
<evidence type="ECO:0000256" key="4">
    <source>
        <dbReference type="ARBA" id="ARBA00016056"/>
    </source>
</evidence>
<evidence type="ECO:0000256" key="5">
    <source>
        <dbReference type="ARBA" id="ARBA00022448"/>
    </source>
</evidence>
<dbReference type="InterPro" id="IPR014756">
    <property type="entry name" value="Ig_E-set"/>
</dbReference>
<evidence type="ECO:0000256" key="8">
    <source>
        <dbReference type="SAM" id="SignalP"/>
    </source>
</evidence>
<dbReference type="GO" id="GO:0032934">
    <property type="term" value="F:sterol binding"/>
    <property type="evidence" value="ECO:0007669"/>
    <property type="project" value="InterPro"/>
</dbReference>
<dbReference type="InterPro" id="IPR036846">
    <property type="entry name" value="GM2-AP_sf"/>
</dbReference>
<organism evidence="10 11">
    <name type="scientific">Cryptococcus depauperatus CBS 7841</name>
    <dbReference type="NCBI Taxonomy" id="1295531"/>
    <lineage>
        <taxon>Eukaryota</taxon>
        <taxon>Fungi</taxon>
        <taxon>Dikarya</taxon>
        <taxon>Basidiomycota</taxon>
        <taxon>Agaricomycotina</taxon>
        <taxon>Tremellomycetes</taxon>
        <taxon>Tremellales</taxon>
        <taxon>Cryptococcaceae</taxon>
        <taxon>Cryptococcus</taxon>
    </lineage>
</organism>
<feature type="chain" id="PRO_5042467198" description="Phosphatidylglycerol/phosphatidylinositol transfer protein" evidence="8">
    <location>
        <begin position="17"/>
        <end position="195"/>
    </location>
</feature>
<dbReference type="InterPro" id="IPR033917">
    <property type="entry name" value="ML_PG-PI_TP"/>
</dbReference>
<dbReference type="GeneID" id="91088181"/>
<reference evidence="10" key="1">
    <citation type="submission" date="2016-06" db="EMBL/GenBank/DDBJ databases">
        <authorList>
            <person name="Cuomo C."/>
            <person name="Litvintseva A."/>
            <person name="Heitman J."/>
            <person name="Chen Y."/>
            <person name="Sun S."/>
            <person name="Springer D."/>
            <person name="Dromer F."/>
            <person name="Young S."/>
            <person name="Zeng Q."/>
            <person name="Chapman S."/>
            <person name="Gujja S."/>
            <person name="Saif S."/>
            <person name="Birren B."/>
        </authorList>
    </citation>
    <scope>NUCLEOTIDE SEQUENCE</scope>
    <source>
        <strain evidence="10">CBS 7841</strain>
    </source>
</reference>
<dbReference type="KEGG" id="cdep:91088181"/>
<dbReference type="EMBL" id="CP143787">
    <property type="protein sequence ID" value="WVN88758.1"/>
    <property type="molecule type" value="Genomic_DNA"/>
</dbReference>
<dbReference type="GO" id="GO:0032366">
    <property type="term" value="P:intracellular sterol transport"/>
    <property type="evidence" value="ECO:0007669"/>
    <property type="project" value="InterPro"/>
</dbReference>
<comment type="similarity">
    <text evidence="2">Belongs to the NPC2 family.</text>
</comment>
<reference evidence="10" key="3">
    <citation type="submission" date="2024-01" db="EMBL/GenBank/DDBJ databases">
        <authorList>
            <person name="Coelho M.A."/>
            <person name="David-Palma M."/>
            <person name="Shea T."/>
            <person name="Sun S."/>
            <person name="Cuomo C.A."/>
            <person name="Heitman J."/>
        </authorList>
    </citation>
    <scope>NUCLEOTIDE SEQUENCE</scope>
    <source>
        <strain evidence="10">CBS 7841</strain>
    </source>
</reference>
<keyword evidence="5" id="KW-0813">Transport</keyword>
<dbReference type="SMART" id="SM00737">
    <property type="entry name" value="ML"/>
    <property type="match status" value="1"/>
</dbReference>
<evidence type="ECO:0000313" key="11">
    <source>
        <dbReference type="Proteomes" id="UP000094043"/>
    </source>
</evidence>
<name>A0AAJ8JUJ8_9TREE</name>
<evidence type="ECO:0000256" key="3">
    <source>
        <dbReference type="ARBA" id="ARBA00011245"/>
    </source>
</evidence>
<dbReference type="FunFam" id="2.70.220.10:FF:000002">
    <property type="entry name" value="Phosphatidylglycerol/phosphatidylinositol transfer protein"/>
    <property type="match status" value="1"/>
</dbReference>
<sequence>MKLFSLILLLAIPAHASLVADALGWASELVSGGKSPTLSRVVEVDQVKTMASWSYTDCGLASDVIQLKSIKVRPDPPVPGKNLTVNVEADVLETIEEGAWADVTVKLGLIKLFQKRFDLCEEALNNNASVQCPVHPGPYKVEQTVALPKEIPKAKFSVQIQGYTVNDDDMVCLDLFADFRHSRLNSAAHDGRHLV</sequence>
<accession>A0AAJ8JUJ8</accession>
<evidence type="ECO:0000256" key="1">
    <source>
        <dbReference type="ARBA" id="ARBA00002053"/>
    </source>
</evidence>
<feature type="domain" description="MD-2-related lipid-recognition" evidence="9">
    <location>
        <begin position="55"/>
        <end position="177"/>
    </location>
</feature>
<keyword evidence="7" id="KW-0445">Lipid transport</keyword>
<feature type="signal peptide" evidence="8">
    <location>
        <begin position="1"/>
        <end position="16"/>
    </location>
</feature>
<dbReference type="SUPFAM" id="SSF81296">
    <property type="entry name" value="E set domains"/>
    <property type="match status" value="1"/>
</dbReference>
<dbReference type="CDD" id="cd00917">
    <property type="entry name" value="PG-PI_TP"/>
    <property type="match status" value="1"/>
</dbReference>
<gene>
    <name evidence="10" type="ORF">L203_103971</name>
</gene>
<evidence type="ECO:0000256" key="7">
    <source>
        <dbReference type="ARBA" id="ARBA00023055"/>
    </source>
</evidence>
<dbReference type="PANTHER" id="PTHR11306">
    <property type="entry name" value="NIEMANN PICK TYPE C2 PROTEIN NPC2-RELATED"/>
    <property type="match status" value="1"/>
</dbReference>
<proteinExistence type="inferred from homology"/>
<comment type="function">
    <text evidence="1">Catalyzes the intermembrane transfer of phosphatidylglycerol and phosphatidylinositol.</text>
</comment>
<dbReference type="InterPro" id="IPR003172">
    <property type="entry name" value="ML_dom"/>
</dbReference>
<dbReference type="RefSeq" id="XP_066069458.1">
    <property type="nucleotide sequence ID" value="XM_066213361.1"/>
</dbReference>
<dbReference type="Gene3D" id="2.70.220.10">
    <property type="entry name" value="Ganglioside GM2 activator"/>
    <property type="match status" value="1"/>
</dbReference>
<dbReference type="InterPro" id="IPR039670">
    <property type="entry name" value="NPC2-like"/>
</dbReference>
<dbReference type="FunFam" id="2.70.220.10:FF:000004">
    <property type="entry name" value="Related to phosphatidylglycerol/phosphatidylinositol transfer protein"/>
    <property type="match status" value="1"/>
</dbReference>
<dbReference type="Pfam" id="PF02221">
    <property type="entry name" value="E1_DerP2_DerF2"/>
    <property type="match status" value="1"/>
</dbReference>
<evidence type="ECO:0000256" key="6">
    <source>
        <dbReference type="ARBA" id="ARBA00022729"/>
    </source>
</evidence>
<keyword evidence="6 8" id="KW-0732">Signal</keyword>
<dbReference type="AlphaFoldDB" id="A0AAJ8JUJ8"/>
<evidence type="ECO:0000313" key="10">
    <source>
        <dbReference type="EMBL" id="WVN88758.1"/>
    </source>
</evidence>